<keyword evidence="4" id="KW-1185">Reference proteome</keyword>
<feature type="compositionally biased region" description="Polar residues" evidence="1">
    <location>
        <begin position="36"/>
        <end position="46"/>
    </location>
</feature>
<dbReference type="KEGG" id="gba:J421_0683"/>
<evidence type="ECO:0000259" key="2">
    <source>
        <dbReference type="Pfam" id="PF04389"/>
    </source>
</evidence>
<feature type="domain" description="Peptidase M28" evidence="2">
    <location>
        <begin position="317"/>
        <end position="578"/>
    </location>
</feature>
<dbReference type="OrthoDB" id="9762302at2"/>
<dbReference type="HOGENOM" id="CLU_019932_2_0_0"/>
<protein>
    <submittedName>
        <fullName evidence="3">Peptidase M28</fullName>
    </submittedName>
</protein>
<dbReference type="InParanoid" id="W0RD38"/>
<evidence type="ECO:0000313" key="3">
    <source>
        <dbReference type="EMBL" id="AHG88220.1"/>
    </source>
</evidence>
<dbReference type="eggNOG" id="COG2234">
    <property type="taxonomic scope" value="Bacteria"/>
</dbReference>
<dbReference type="EMBL" id="CP007128">
    <property type="protein sequence ID" value="AHG88220.1"/>
    <property type="molecule type" value="Genomic_DNA"/>
</dbReference>
<dbReference type="Gene3D" id="3.40.630.10">
    <property type="entry name" value="Zn peptidases"/>
    <property type="match status" value="1"/>
</dbReference>
<accession>W0RD38</accession>
<dbReference type="SUPFAM" id="SSF53187">
    <property type="entry name" value="Zn-dependent exopeptidases"/>
    <property type="match status" value="1"/>
</dbReference>
<organism evidence="3 4">
    <name type="scientific">Gemmatirosa kalamazoonensis</name>
    <dbReference type="NCBI Taxonomy" id="861299"/>
    <lineage>
        <taxon>Bacteria</taxon>
        <taxon>Pseudomonadati</taxon>
        <taxon>Gemmatimonadota</taxon>
        <taxon>Gemmatimonadia</taxon>
        <taxon>Gemmatimonadales</taxon>
        <taxon>Gemmatimonadaceae</taxon>
        <taxon>Gemmatirosa</taxon>
    </lineage>
</organism>
<feature type="region of interest" description="Disordered" evidence="1">
    <location>
        <begin position="24"/>
        <end position="46"/>
    </location>
</feature>
<sequence length="603" mass="64857">MSRIDILTLAATLTVAAPLAAQPRATKPVWPDEGPSTWTRRSTSPDISANDLRTRLYQFADDSMLGRRIGEPGNYKGTEYIAREFARLGLKPAGEGGTYFQVLPFGPGGFDVAASRLEAGGAPLAPRTDWIPTVPTSANGAALSASLTDVPTVFAGRWGDTTALDPALVRGKVAVFLAGSTERPAASPTLRCDSVVDKFGAQAAIDAEVGEARRGVGRFARTTPSRDRRAQAAGAAAVLLVNLDATSRATVRGAFADRMVMRPEPGTGAVPSASISRAAAARLFDRPLDGLTVGTAGKPVSGSWSYAWKISPTPARNVIAVLPGTDPARAGEYVLVSAHNDHVGVNDFAVDHDSLRAVNTVTRRQGQNDPVCRPTMEQQRRIDSLIARARRIRPARRDSINNGADDDGSGTVVLLEIAERFATERPARSIVFVSHNGEEGGLLGSKYFTDHPTVPLAQVVAAHNMDMVGKGRVEQVKFGGPNSLQMLGARRLSREFGDIIDSVNAVRAEPMAIDRSWEVPANPLNRFCRSDQVNYVNHDVPVTYFSLGYAQDYHQVTDEPRYIDYDHAAKVGRFIHDVMLAIADRRDRPAISGADPTMPMCSR</sequence>
<dbReference type="InterPro" id="IPR045175">
    <property type="entry name" value="M28_fam"/>
</dbReference>
<dbReference type="RefSeq" id="WP_025409765.1">
    <property type="nucleotide sequence ID" value="NZ_CP007128.1"/>
</dbReference>
<dbReference type="InterPro" id="IPR007484">
    <property type="entry name" value="Peptidase_M28"/>
</dbReference>
<dbReference type="Proteomes" id="UP000019151">
    <property type="component" value="Chromosome"/>
</dbReference>
<dbReference type="PANTHER" id="PTHR12147:SF26">
    <property type="entry name" value="PEPTIDASE M28 DOMAIN-CONTAINING PROTEIN"/>
    <property type="match status" value="1"/>
</dbReference>
<name>W0RD38_9BACT</name>
<dbReference type="Pfam" id="PF04389">
    <property type="entry name" value="Peptidase_M28"/>
    <property type="match status" value="1"/>
</dbReference>
<evidence type="ECO:0000313" key="4">
    <source>
        <dbReference type="Proteomes" id="UP000019151"/>
    </source>
</evidence>
<dbReference type="GO" id="GO:0008235">
    <property type="term" value="F:metalloexopeptidase activity"/>
    <property type="evidence" value="ECO:0007669"/>
    <property type="project" value="InterPro"/>
</dbReference>
<proteinExistence type="predicted"/>
<dbReference type="STRING" id="861299.J421_0683"/>
<dbReference type="PANTHER" id="PTHR12147">
    <property type="entry name" value="METALLOPEPTIDASE M28 FAMILY MEMBER"/>
    <property type="match status" value="1"/>
</dbReference>
<evidence type="ECO:0000256" key="1">
    <source>
        <dbReference type="SAM" id="MobiDB-lite"/>
    </source>
</evidence>
<gene>
    <name evidence="3" type="ORF">J421_0683</name>
</gene>
<reference evidence="3 4" key="1">
    <citation type="journal article" date="2014" name="Genome Announc.">
        <title>Genome Sequence and Methylome of Soil Bacterium Gemmatirosa kalamazoonensis KBS708T, a Member of the Rarely Cultivated Gemmatimonadetes Phylum.</title>
        <authorList>
            <person name="Debruyn J.M."/>
            <person name="Radosevich M."/>
            <person name="Wommack K.E."/>
            <person name="Polson S.W."/>
            <person name="Hauser L.J."/>
            <person name="Fawaz M.N."/>
            <person name="Korlach J."/>
            <person name="Tsai Y.C."/>
        </authorList>
    </citation>
    <scope>NUCLEOTIDE SEQUENCE [LARGE SCALE GENOMIC DNA]</scope>
    <source>
        <strain evidence="3 4">KBS708</strain>
    </source>
</reference>
<dbReference type="GO" id="GO:0006508">
    <property type="term" value="P:proteolysis"/>
    <property type="evidence" value="ECO:0007669"/>
    <property type="project" value="InterPro"/>
</dbReference>
<dbReference type="Gene3D" id="3.50.30.30">
    <property type="match status" value="1"/>
</dbReference>
<dbReference type="FunCoup" id="W0RD38">
    <property type="interactions" value="38"/>
</dbReference>
<dbReference type="AlphaFoldDB" id="W0RD38"/>